<sequence>MNEQSRIPDEQTRKRNIELLRESQRQLDLFGIKLDELIAITEAEIRRQKLERLQEKYKRSAN</sequence>
<name>A0ABV4WUR9_9CYAN</name>
<evidence type="ECO:0000313" key="1">
    <source>
        <dbReference type="EMBL" id="MFB2838815.1"/>
    </source>
</evidence>
<evidence type="ECO:0000313" key="2">
    <source>
        <dbReference type="Proteomes" id="UP001576780"/>
    </source>
</evidence>
<proteinExistence type="predicted"/>
<accession>A0ABV4WUR9</accession>
<organism evidence="1 2">
    <name type="scientific">Floridaenema evergladense BLCC-F167</name>
    <dbReference type="NCBI Taxonomy" id="3153639"/>
    <lineage>
        <taxon>Bacteria</taxon>
        <taxon>Bacillati</taxon>
        <taxon>Cyanobacteriota</taxon>
        <taxon>Cyanophyceae</taxon>
        <taxon>Oscillatoriophycideae</taxon>
        <taxon>Aerosakkonematales</taxon>
        <taxon>Aerosakkonemataceae</taxon>
        <taxon>Floridanema</taxon>
        <taxon>Floridanema evergladense</taxon>
    </lineage>
</organism>
<dbReference type="EMBL" id="JBHFNT010000279">
    <property type="protein sequence ID" value="MFB2838815.1"/>
    <property type="molecule type" value="Genomic_DNA"/>
</dbReference>
<dbReference type="RefSeq" id="WP_413281113.1">
    <property type="nucleotide sequence ID" value="NZ_JBHFNT010000279.1"/>
</dbReference>
<dbReference type="Proteomes" id="UP001576780">
    <property type="component" value="Unassembled WGS sequence"/>
</dbReference>
<gene>
    <name evidence="1" type="ORF">ACE1CA_30370</name>
</gene>
<keyword evidence="2" id="KW-1185">Reference proteome</keyword>
<reference evidence="1 2" key="1">
    <citation type="submission" date="2024-09" db="EMBL/GenBank/DDBJ databases">
        <title>Floridaenema gen nov. (Aerosakkonemataceae, Aerosakkonematales ord. nov., Cyanobacteria) from benthic tropical and subtropical fresh waters, with the description of four new species.</title>
        <authorList>
            <person name="Moretto J.A."/>
            <person name="Berthold D.E."/>
            <person name="Lefler F.W."/>
            <person name="Huang I.-S."/>
            <person name="Laughinghouse H. IV."/>
        </authorList>
    </citation>
    <scope>NUCLEOTIDE SEQUENCE [LARGE SCALE GENOMIC DNA]</scope>
    <source>
        <strain evidence="1 2">BLCC-F167</strain>
    </source>
</reference>
<protein>
    <submittedName>
        <fullName evidence="1">Uncharacterized protein</fullName>
    </submittedName>
</protein>
<comment type="caution">
    <text evidence="1">The sequence shown here is derived from an EMBL/GenBank/DDBJ whole genome shotgun (WGS) entry which is preliminary data.</text>
</comment>